<protein>
    <submittedName>
        <fullName evidence="2">Uncharacterized protein</fullName>
    </submittedName>
</protein>
<evidence type="ECO:0000256" key="1">
    <source>
        <dbReference type="SAM" id="MobiDB-lite"/>
    </source>
</evidence>
<reference evidence="2 3" key="1">
    <citation type="journal article" date="2012" name="BMC Genomics">
        <title>Complete genome sequence of Saccharothrix espanaensis DSM 44229T and comparison to the other completely sequenced Pseudonocardiaceae.</title>
        <authorList>
            <person name="Strobel T."/>
            <person name="Al-Dilaimi A."/>
            <person name="Blom J."/>
            <person name="Gessner A."/>
            <person name="Kalinowski J."/>
            <person name="Luzhetska M."/>
            <person name="Puhler A."/>
            <person name="Szczepanowski R."/>
            <person name="Bechthold A."/>
            <person name="Ruckert C."/>
        </authorList>
    </citation>
    <scope>NUCLEOTIDE SEQUENCE [LARGE SCALE GENOMIC DNA]</scope>
    <source>
        <strain evidence="3">ATCC 51144 / DSM 44229 / JCM 9112 / NBRC 15066 / NRRL 15764</strain>
    </source>
</reference>
<dbReference type="Proteomes" id="UP000006281">
    <property type="component" value="Chromosome"/>
</dbReference>
<accession>K0K7X2</accession>
<proteinExistence type="predicted"/>
<gene>
    <name evidence="2" type="ordered locus">BN6_54990</name>
</gene>
<name>K0K7X2_SACES</name>
<evidence type="ECO:0000313" key="3">
    <source>
        <dbReference type="Proteomes" id="UP000006281"/>
    </source>
</evidence>
<dbReference type="KEGG" id="sesp:BN6_54990"/>
<dbReference type="AlphaFoldDB" id="K0K7X2"/>
<sequence>MARGRSEAGDRGPAAGRGAAGPGRVPGLQRVTDAKLSRRAVLAGSLGLAVAACDAPPLPAHPGSARPVREPLALDVIADRAGLHPALDRLVGSAA</sequence>
<feature type="region of interest" description="Disordered" evidence="1">
    <location>
        <begin position="1"/>
        <end position="31"/>
    </location>
</feature>
<dbReference type="HOGENOM" id="CLU_2371093_0_0_11"/>
<feature type="compositionally biased region" description="Basic and acidic residues" evidence="1">
    <location>
        <begin position="1"/>
        <end position="10"/>
    </location>
</feature>
<feature type="compositionally biased region" description="Low complexity" evidence="1">
    <location>
        <begin position="11"/>
        <end position="27"/>
    </location>
</feature>
<evidence type="ECO:0000313" key="2">
    <source>
        <dbReference type="EMBL" id="CCH32758.1"/>
    </source>
</evidence>
<dbReference type="EMBL" id="HE804045">
    <property type="protein sequence ID" value="CCH32758.1"/>
    <property type="molecule type" value="Genomic_DNA"/>
</dbReference>
<organism evidence="2 3">
    <name type="scientific">Saccharothrix espanaensis (strain ATCC 51144 / DSM 44229 / JCM 9112 / NBRC 15066 / NRRL 15764)</name>
    <dbReference type="NCBI Taxonomy" id="1179773"/>
    <lineage>
        <taxon>Bacteria</taxon>
        <taxon>Bacillati</taxon>
        <taxon>Actinomycetota</taxon>
        <taxon>Actinomycetes</taxon>
        <taxon>Pseudonocardiales</taxon>
        <taxon>Pseudonocardiaceae</taxon>
        <taxon>Saccharothrix</taxon>
    </lineage>
</organism>
<dbReference type="PATRIC" id="fig|1179773.3.peg.5542"/>
<keyword evidence="3" id="KW-1185">Reference proteome</keyword>
<dbReference type="STRING" id="1179773.BN6_54990"/>